<comment type="similarity">
    <text evidence="1">Belongs to the N-acetylmuramoyl-L-alanine amidase 2 family.</text>
</comment>
<proteinExistence type="inferred from homology"/>
<evidence type="ECO:0000259" key="7">
    <source>
        <dbReference type="SMART" id="SM00701"/>
    </source>
</evidence>
<keyword evidence="3" id="KW-0399">Innate immunity</keyword>
<comment type="caution">
    <text evidence="8">The sequence shown here is derived from an EMBL/GenBank/DDBJ whole genome shotgun (WGS) entry which is preliminary data.</text>
</comment>
<reference evidence="8 9" key="1">
    <citation type="submission" date="2020-04" db="EMBL/GenBank/DDBJ databases">
        <authorList>
            <person name="Wallbank WR R."/>
            <person name="Pardo Diaz C."/>
            <person name="Kozak K."/>
            <person name="Martin S."/>
            <person name="Jiggins C."/>
            <person name="Moest M."/>
            <person name="Warren A I."/>
            <person name="Byers J.R.P. K."/>
            <person name="Montejo-Kovacevich G."/>
            <person name="Yen C E."/>
        </authorList>
    </citation>
    <scope>NUCLEOTIDE SEQUENCE [LARGE SCALE GENOMIC DNA]</scope>
</reference>
<dbReference type="GO" id="GO:0008745">
    <property type="term" value="F:N-acetylmuramoyl-L-alanine amidase activity"/>
    <property type="evidence" value="ECO:0007669"/>
    <property type="project" value="InterPro"/>
</dbReference>
<organism evidence="8 9">
    <name type="scientific">Arctia plantaginis</name>
    <name type="common">Wood tiger moth</name>
    <name type="synonym">Phalaena plantaginis</name>
    <dbReference type="NCBI Taxonomy" id="874455"/>
    <lineage>
        <taxon>Eukaryota</taxon>
        <taxon>Metazoa</taxon>
        <taxon>Ecdysozoa</taxon>
        <taxon>Arthropoda</taxon>
        <taxon>Hexapoda</taxon>
        <taxon>Insecta</taxon>
        <taxon>Pterygota</taxon>
        <taxon>Neoptera</taxon>
        <taxon>Endopterygota</taxon>
        <taxon>Lepidoptera</taxon>
        <taxon>Glossata</taxon>
        <taxon>Ditrysia</taxon>
        <taxon>Noctuoidea</taxon>
        <taxon>Erebidae</taxon>
        <taxon>Arctiinae</taxon>
        <taxon>Arctia</taxon>
    </lineage>
</organism>
<dbReference type="SUPFAM" id="SSF55846">
    <property type="entry name" value="N-acetylmuramoyl-L-alanine amidase-like"/>
    <property type="match status" value="1"/>
</dbReference>
<dbReference type="PANTHER" id="PTHR11022">
    <property type="entry name" value="PEPTIDOGLYCAN RECOGNITION PROTEIN"/>
    <property type="match status" value="1"/>
</dbReference>
<dbReference type="SMART" id="SM00644">
    <property type="entry name" value="Ami_2"/>
    <property type="match status" value="1"/>
</dbReference>
<evidence type="ECO:0000256" key="5">
    <source>
        <dbReference type="ARBA" id="ARBA00069708"/>
    </source>
</evidence>
<feature type="domain" description="N-acetylmuramoyl-L-alanine amidase" evidence="6">
    <location>
        <begin position="104"/>
        <end position="245"/>
    </location>
</feature>
<comment type="subunit">
    <text evidence="2">Monomer.</text>
</comment>
<dbReference type="InterPro" id="IPR036505">
    <property type="entry name" value="Amidase/PGRP_sf"/>
</dbReference>
<dbReference type="AlphaFoldDB" id="A0A8S0Z0R6"/>
<evidence type="ECO:0000256" key="1">
    <source>
        <dbReference type="ARBA" id="ARBA00007553"/>
    </source>
</evidence>
<evidence type="ECO:0000259" key="6">
    <source>
        <dbReference type="SMART" id="SM00644"/>
    </source>
</evidence>
<gene>
    <name evidence="8" type="ORF">APLA_LOCUS2709</name>
</gene>
<dbReference type="EMBL" id="CADEBC010000208">
    <property type="protein sequence ID" value="CAB3226070.1"/>
    <property type="molecule type" value="Genomic_DNA"/>
</dbReference>
<dbReference type="GO" id="GO:0009253">
    <property type="term" value="P:peptidoglycan catabolic process"/>
    <property type="evidence" value="ECO:0007669"/>
    <property type="project" value="InterPro"/>
</dbReference>
<dbReference type="InterPro" id="IPR002502">
    <property type="entry name" value="Amidase_domain"/>
</dbReference>
<dbReference type="FunFam" id="3.40.80.10:FF:000001">
    <property type="entry name" value="Peptidoglycan recognition protein 1"/>
    <property type="match status" value="1"/>
</dbReference>
<sequence length="278" mass="31208">MSLECQIGMRQLSCKSEELARSSCNLEMDRCSCSSGSTVQSTCGSDVVMIDDAGLQTITPVAKNLNVVNSKRVVVGPQSLTVTQNVNVVKESDWFKTREEWLALKYNKTENTSDNLRLVVIAHTAGATCNTSISCTKVVKNLQKYFISSMGRDIPYNFLIGGDGRVYEGRGWNIVGAHTLRYNHCSMGLAFTGDYREGLPHYSNVTDLQEQRAHMLFEMGVKKGHLHPQFHVLGALDLRPTESPGTKLYNAIRKWPNYDHKNLYKGKNCEQIQEMFKN</sequence>
<dbReference type="Gene3D" id="3.40.80.10">
    <property type="entry name" value="Peptidoglycan recognition protein-like"/>
    <property type="match status" value="1"/>
</dbReference>
<keyword evidence="4" id="KW-0391">Immunity</keyword>
<evidence type="ECO:0000256" key="3">
    <source>
        <dbReference type="ARBA" id="ARBA00022588"/>
    </source>
</evidence>
<dbReference type="OrthoDB" id="10001926at2759"/>
<evidence type="ECO:0000256" key="4">
    <source>
        <dbReference type="ARBA" id="ARBA00022859"/>
    </source>
</evidence>
<dbReference type="SMART" id="SM00701">
    <property type="entry name" value="PGRP"/>
    <property type="match status" value="1"/>
</dbReference>
<dbReference type="GO" id="GO:0045087">
    <property type="term" value="P:innate immune response"/>
    <property type="evidence" value="ECO:0007669"/>
    <property type="project" value="UniProtKB-KW"/>
</dbReference>
<dbReference type="CDD" id="cd06583">
    <property type="entry name" value="PGRP"/>
    <property type="match status" value="1"/>
</dbReference>
<keyword evidence="9" id="KW-1185">Reference proteome</keyword>
<dbReference type="Proteomes" id="UP000494106">
    <property type="component" value="Unassembled WGS sequence"/>
</dbReference>
<dbReference type="Pfam" id="PF01510">
    <property type="entry name" value="Amidase_2"/>
    <property type="match status" value="1"/>
</dbReference>
<dbReference type="InterPro" id="IPR015510">
    <property type="entry name" value="PGRP"/>
</dbReference>
<accession>A0A8S0Z0R6</accession>
<feature type="domain" description="Peptidoglycan recognition protein family" evidence="7">
    <location>
        <begin position="96"/>
        <end position="239"/>
    </location>
</feature>
<dbReference type="PANTHER" id="PTHR11022:SF41">
    <property type="entry name" value="PEPTIDOGLYCAN-RECOGNITION PROTEIN LC-RELATED"/>
    <property type="match status" value="1"/>
</dbReference>
<dbReference type="GO" id="GO:0008270">
    <property type="term" value="F:zinc ion binding"/>
    <property type="evidence" value="ECO:0007669"/>
    <property type="project" value="InterPro"/>
</dbReference>
<evidence type="ECO:0000313" key="9">
    <source>
        <dbReference type="Proteomes" id="UP000494106"/>
    </source>
</evidence>
<protein>
    <recommendedName>
        <fullName evidence="5">Peptidoglycan recognition protein</fullName>
    </recommendedName>
</protein>
<name>A0A8S0Z0R6_ARCPL</name>
<evidence type="ECO:0000256" key="2">
    <source>
        <dbReference type="ARBA" id="ARBA00011245"/>
    </source>
</evidence>
<evidence type="ECO:0000313" key="8">
    <source>
        <dbReference type="EMBL" id="CAB3226070.1"/>
    </source>
</evidence>
<dbReference type="InterPro" id="IPR006619">
    <property type="entry name" value="PGRP_domain_met/bac"/>
</dbReference>